<feature type="transmembrane region" description="Helical" evidence="1">
    <location>
        <begin position="83"/>
        <end position="102"/>
    </location>
</feature>
<sequence>MKQHTRITIAFSLLFFSFFVFTNLTLFISQFSHSFSHLFLIFIRENQLFDHLSTFFFFCGFILSSAFVILSSWYQLGNALQRIMVLILGVVFIYIVILKITYVPETEDIMDMFAIEGSIYHRNFFELVIDYLPRIVILSCTYIFFVYLPLLFEIFSLRPNQNSQLGKALYNMRPSINVVVVMLFGLALQPYYYRDNLYAYFDVIALFVGVGLLIWVIIKHREFFSFYEYVNCILLMLGILICFVCTSVLSVSDNYFNARYAFLVLGFIGWCVEWMYENLGLVEEE</sequence>
<keyword evidence="3" id="KW-1185">Reference proteome</keyword>
<dbReference type="Proteomes" id="UP000029707">
    <property type="component" value="Unassembled WGS sequence"/>
</dbReference>
<dbReference type="GeneID" id="82321127"/>
<dbReference type="STRING" id="425400.LS65_03490"/>
<feature type="transmembrane region" description="Helical" evidence="1">
    <location>
        <begin position="51"/>
        <end position="71"/>
    </location>
</feature>
<evidence type="ECO:0000313" key="3">
    <source>
        <dbReference type="Proteomes" id="UP000029707"/>
    </source>
</evidence>
<evidence type="ECO:0000313" key="2">
    <source>
        <dbReference type="EMBL" id="TLE03440.1"/>
    </source>
</evidence>
<feature type="transmembrane region" description="Helical" evidence="1">
    <location>
        <begin position="230"/>
        <end position="252"/>
    </location>
</feature>
<feature type="transmembrane region" description="Helical" evidence="1">
    <location>
        <begin position="176"/>
        <end position="193"/>
    </location>
</feature>
<dbReference type="AlphaFoldDB" id="A0A4U8TRU5"/>
<feature type="transmembrane region" description="Helical" evidence="1">
    <location>
        <begin position="131"/>
        <end position="155"/>
    </location>
</feature>
<gene>
    <name evidence="2" type="ORF">LS65_001330</name>
</gene>
<keyword evidence="1" id="KW-0812">Transmembrane</keyword>
<protein>
    <submittedName>
        <fullName evidence="2">Uncharacterized protein</fullName>
    </submittedName>
</protein>
<dbReference type="RefSeq" id="WP_034361310.1">
    <property type="nucleotide sequence ID" value="NZ_CAJUDB010000008.1"/>
</dbReference>
<evidence type="ECO:0000256" key="1">
    <source>
        <dbReference type="SAM" id="Phobius"/>
    </source>
</evidence>
<dbReference type="EMBL" id="JRMQ02000001">
    <property type="protein sequence ID" value="TLE03440.1"/>
    <property type="molecule type" value="Genomic_DNA"/>
</dbReference>
<keyword evidence="1" id="KW-1133">Transmembrane helix</keyword>
<feature type="transmembrane region" description="Helical" evidence="1">
    <location>
        <begin position="258"/>
        <end position="276"/>
    </location>
</feature>
<accession>A0A4U8TRU5</accession>
<reference evidence="2 3" key="1">
    <citation type="journal article" date="2014" name="Genome Announc.">
        <title>Draft genome sequences of eight enterohepatic helicobacter species isolated from both laboratory and wild rodents.</title>
        <authorList>
            <person name="Sheh A."/>
            <person name="Shen Z."/>
            <person name="Fox J.G."/>
        </authorList>
    </citation>
    <scope>NUCLEOTIDE SEQUENCE [LARGE SCALE GENOMIC DNA]</scope>
    <source>
        <strain evidence="2 3">MIT 01-6451</strain>
    </source>
</reference>
<dbReference type="OrthoDB" id="5322199at2"/>
<feature type="transmembrane region" description="Helical" evidence="1">
    <location>
        <begin position="199"/>
        <end position="218"/>
    </location>
</feature>
<organism evidence="2 3">
    <name type="scientific">Helicobacter japonicus</name>
    <dbReference type="NCBI Taxonomy" id="425400"/>
    <lineage>
        <taxon>Bacteria</taxon>
        <taxon>Pseudomonadati</taxon>
        <taxon>Campylobacterota</taxon>
        <taxon>Epsilonproteobacteria</taxon>
        <taxon>Campylobacterales</taxon>
        <taxon>Helicobacteraceae</taxon>
        <taxon>Helicobacter</taxon>
    </lineage>
</organism>
<comment type="caution">
    <text evidence="2">The sequence shown here is derived from an EMBL/GenBank/DDBJ whole genome shotgun (WGS) entry which is preliminary data.</text>
</comment>
<proteinExistence type="predicted"/>
<name>A0A4U8TRU5_9HELI</name>
<feature type="transmembrane region" description="Helical" evidence="1">
    <location>
        <begin position="7"/>
        <end position="31"/>
    </location>
</feature>
<keyword evidence="1" id="KW-0472">Membrane</keyword>